<evidence type="ECO:0000313" key="9">
    <source>
        <dbReference type="Proteomes" id="UP001165080"/>
    </source>
</evidence>
<evidence type="ECO:0000259" key="6">
    <source>
        <dbReference type="Pfam" id="PF14737"/>
    </source>
</evidence>
<dbReference type="Pfam" id="PF14740">
    <property type="entry name" value="DUF4471"/>
    <property type="match status" value="2"/>
</dbReference>
<dbReference type="InterPro" id="IPR039304">
    <property type="entry name" value="DNAAF3"/>
</dbReference>
<dbReference type="PANTHER" id="PTHR22118">
    <property type="entry name" value="DYNEIN ASSEMBLY FACTOR 3, AXONEMAL"/>
    <property type="match status" value="1"/>
</dbReference>
<feature type="compositionally biased region" description="Gly residues" evidence="5">
    <location>
        <begin position="574"/>
        <end position="587"/>
    </location>
</feature>
<comment type="similarity">
    <text evidence="2">Belongs to the DNAAF3 family.</text>
</comment>
<feature type="compositionally biased region" description="Low complexity" evidence="5">
    <location>
        <begin position="423"/>
        <end position="454"/>
    </location>
</feature>
<dbReference type="EMBL" id="BRXU01000032">
    <property type="protein sequence ID" value="GLC60169.1"/>
    <property type="molecule type" value="Genomic_DNA"/>
</dbReference>
<keyword evidence="3" id="KW-0963">Cytoplasm</keyword>
<gene>
    <name evidence="8" type="primary">PLEST009205</name>
    <name evidence="8" type="ORF">PLESTB_001581300</name>
</gene>
<feature type="compositionally biased region" description="Low complexity" evidence="5">
    <location>
        <begin position="391"/>
        <end position="400"/>
    </location>
</feature>
<dbReference type="AlphaFoldDB" id="A0A9W6BXQ1"/>
<dbReference type="PANTHER" id="PTHR22118:SF14">
    <property type="entry name" value="DYNEIN AXONEMAL ASSEMBLY FACTOR 3"/>
    <property type="match status" value="1"/>
</dbReference>
<dbReference type="GO" id="GO:0070286">
    <property type="term" value="P:axonemal dynein complex assembly"/>
    <property type="evidence" value="ECO:0007669"/>
    <property type="project" value="InterPro"/>
</dbReference>
<dbReference type="Proteomes" id="UP001165080">
    <property type="component" value="Unassembled WGS sequence"/>
</dbReference>
<keyword evidence="4" id="KW-0970">Cilium biogenesis/degradation</keyword>
<evidence type="ECO:0000256" key="2">
    <source>
        <dbReference type="ARBA" id="ARBA00010449"/>
    </source>
</evidence>
<evidence type="ECO:0000256" key="3">
    <source>
        <dbReference type="ARBA" id="ARBA00022490"/>
    </source>
</evidence>
<dbReference type="GO" id="GO:0044458">
    <property type="term" value="P:motile cilium assembly"/>
    <property type="evidence" value="ECO:0007669"/>
    <property type="project" value="TreeGrafter"/>
</dbReference>
<feature type="compositionally biased region" description="Pro residues" evidence="5">
    <location>
        <begin position="465"/>
        <end position="489"/>
    </location>
</feature>
<evidence type="ECO:0000256" key="5">
    <source>
        <dbReference type="SAM" id="MobiDB-lite"/>
    </source>
</evidence>
<comment type="caution">
    <text evidence="8">The sequence shown here is derived from an EMBL/GenBank/DDBJ whole genome shotgun (WGS) entry which is preliminary data.</text>
</comment>
<dbReference type="InterPro" id="IPR027974">
    <property type="entry name" value="DUF4470"/>
</dbReference>
<feature type="compositionally biased region" description="Low complexity" evidence="5">
    <location>
        <begin position="553"/>
        <end position="573"/>
    </location>
</feature>
<dbReference type="Pfam" id="PF14737">
    <property type="entry name" value="DUF4470"/>
    <property type="match status" value="1"/>
</dbReference>
<feature type="domain" description="Dynein assembly factor 3 C-terminal" evidence="7">
    <location>
        <begin position="609"/>
        <end position="713"/>
    </location>
</feature>
<protein>
    <submittedName>
        <fullName evidence="8">Dynein assembly factor 3, axonemal</fullName>
    </submittedName>
</protein>
<feature type="compositionally biased region" description="Gly residues" evidence="5">
    <location>
        <begin position="537"/>
        <end position="552"/>
    </location>
</feature>
<name>A0A9W6BXQ1_9CHLO</name>
<feature type="domain" description="DUF4470" evidence="6">
    <location>
        <begin position="9"/>
        <end position="117"/>
    </location>
</feature>
<dbReference type="InterPro" id="IPR028235">
    <property type="entry name" value="DNAAF3_C"/>
</dbReference>
<proteinExistence type="inferred from homology"/>
<comment type="subcellular location">
    <subcellularLocation>
        <location evidence="1">Cytoplasm</location>
    </subcellularLocation>
</comment>
<dbReference type="OrthoDB" id="538817at2759"/>
<evidence type="ECO:0000259" key="7">
    <source>
        <dbReference type="Pfam" id="PF14740"/>
    </source>
</evidence>
<feature type="compositionally biased region" description="Basic and acidic residues" evidence="5">
    <location>
        <begin position="402"/>
        <end position="412"/>
    </location>
</feature>
<evidence type="ECO:0000313" key="8">
    <source>
        <dbReference type="EMBL" id="GLC60169.1"/>
    </source>
</evidence>
<feature type="region of interest" description="Disordered" evidence="5">
    <location>
        <begin position="711"/>
        <end position="736"/>
    </location>
</feature>
<feature type="compositionally biased region" description="Low complexity" evidence="5">
    <location>
        <begin position="513"/>
        <end position="527"/>
    </location>
</feature>
<reference evidence="8 9" key="1">
    <citation type="journal article" date="2023" name="Commun. Biol.">
        <title>Reorganization of the ancestral sex-determining regions during the evolution of trioecy in Pleodorina starrii.</title>
        <authorList>
            <person name="Takahashi K."/>
            <person name="Suzuki S."/>
            <person name="Kawai-Toyooka H."/>
            <person name="Yamamoto K."/>
            <person name="Hamaji T."/>
            <person name="Ootsuki R."/>
            <person name="Yamaguchi H."/>
            <person name="Kawachi M."/>
            <person name="Higashiyama T."/>
            <person name="Nozaki H."/>
        </authorList>
    </citation>
    <scope>NUCLEOTIDE SEQUENCE [LARGE SCALE GENOMIC DNA]</scope>
    <source>
        <strain evidence="8 9">NIES-4479</strain>
    </source>
</reference>
<accession>A0A9W6BXQ1</accession>
<sequence>MDENNVHHFWGISPALDLGSLLPAGGDDAAAVLPVDQPIRMLQVAPYDARHTLTTICRVTRHPLLLQQKQPVHLVVWEDSPEGLARHMLLLAVLLDGGLLPRERGELLLELHGNVVMRERAATYLDEKARQLEALVVELSGGGARGGCGRGGGAAGGAGGEAAAAAADGDHRGLAALGRMLDLSLLKFQEKDQLVEALQKWRTTVAYDMVKAWDARARKWYGDRYDFRRNMVDWDYHMRLQAAGTPGQDSAHGSIIHFHHFRHWRMHGVAHELRDSHYNQPNRSLLSTAYGRTREFKDRNMRDVGRSVSAWGFWADIQNGPYHCFGTLTEESSFYKVTNKQYARTAVDVAEHNVTALLHELRTGQRLTLAAGSEPPRAQVARGPTSLEDLQQQQQQQQQGEGKGDGEGERKGQQGQGEGGASGQDDAAPAAASDQASTGSPTPAAVATTAAPEPQGKSGESGNSGPPPPPPPPPPAPAPSPPPPPPPPEAGQREPPSGLAPELPPDEVPRYTSGGRAAVAKAVAAAAAPPPSSAGAPSGGGAGAGCGSGEAGGAAPAQADARAEVQGAAAAAGEVGGSGDGGRGPGAGTADAATPAVKQQMAAEEAALRAAEAAADAAGRCRASSLFQLQLLTGDLAKGVTGRAKYTGAFSVLTLGHRHIHMLAPEYGLHAAAAPGAVLVAENARHVLQLTKEQAAMFVTKMDEMAGAAGWRKEAGGRRPEGVTEASEVYVKTRTA</sequence>
<feature type="compositionally biased region" description="Basic and acidic residues" evidence="5">
    <location>
        <begin position="711"/>
        <end position="722"/>
    </location>
</feature>
<feature type="domain" description="Dynein assembly factor 3 C-terminal" evidence="7">
    <location>
        <begin position="181"/>
        <end position="399"/>
    </location>
</feature>
<dbReference type="GO" id="GO:0005737">
    <property type="term" value="C:cytoplasm"/>
    <property type="evidence" value="ECO:0007669"/>
    <property type="project" value="UniProtKB-SubCell"/>
</dbReference>
<evidence type="ECO:0000256" key="4">
    <source>
        <dbReference type="ARBA" id="ARBA00022794"/>
    </source>
</evidence>
<keyword evidence="9" id="KW-1185">Reference proteome</keyword>
<organism evidence="8 9">
    <name type="scientific">Pleodorina starrii</name>
    <dbReference type="NCBI Taxonomy" id="330485"/>
    <lineage>
        <taxon>Eukaryota</taxon>
        <taxon>Viridiplantae</taxon>
        <taxon>Chlorophyta</taxon>
        <taxon>core chlorophytes</taxon>
        <taxon>Chlorophyceae</taxon>
        <taxon>CS clade</taxon>
        <taxon>Chlamydomonadales</taxon>
        <taxon>Volvocaceae</taxon>
        <taxon>Pleodorina</taxon>
    </lineage>
</organism>
<evidence type="ECO:0000256" key="1">
    <source>
        <dbReference type="ARBA" id="ARBA00004496"/>
    </source>
</evidence>
<feature type="region of interest" description="Disordered" evidence="5">
    <location>
        <begin position="367"/>
        <end position="595"/>
    </location>
</feature>